<dbReference type="Proteomes" id="UP000270299">
    <property type="component" value="Unassembled WGS sequence"/>
</dbReference>
<reference evidence="2 3" key="1">
    <citation type="submission" date="2018-10" db="EMBL/GenBank/DDBJ databases">
        <authorList>
            <person name="Li J."/>
        </authorList>
    </citation>
    <scope>NUCLEOTIDE SEQUENCE [LARGE SCALE GENOMIC DNA]</scope>
    <source>
        <strain evidence="2 3">CCTCC AB209002</strain>
    </source>
</reference>
<name>A0A3L6ZMD9_9MICO</name>
<dbReference type="RefSeq" id="WP_121673645.1">
    <property type="nucleotide sequence ID" value="NZ_BMXM01000011.1"/>
</dbReference>
<evidence type="ECO:0000313" key="3">
    <source>
        <dbReference type="Proteomes" id="UP000270299"/>
    </source>
</evidence>
<dbReference type="EMBL" id="RCUV01000017">
    <property type="protein sequence ID" value="RLP69057.1"/>
    <property type="molecule type" value="Genomic_DNA"/>
</dbReference>
<sequence length="372" mass="41145">MTHIDPDPTAPNLFDRVLTDDELEDITAAEEISSAVTFSTQSFDVAGLVLRLDRGSMLVPTYGKDDARIDTDGFQRGFVWTKAQMDRFIESLLLGFPIPGIFLVKQTASNRLLVLDGQQRLLTLQRFYEGIHAKKEFSLKNVSEQFKGLTYKTLGDSLQFRLDDSYLHATIVTTDGSAEMNEAIYQIFERLNSGGTQLTAHEIRVALSAGPIIELLERLNSNESWRGLYGPRSARLRDQELTLRIIALFTNADKYARPLKTFLNSFASTVRQPTDTVVAASKLFEQAAEVLLPLGPSALRNQGASQINAARTEAIFVGAMRAIADGRLTTNLQLAIDALDKDAEFVTATTRSTADKDFVLLRLDKAAKAFSA</sequence>
<dbReference type="PANTHER" id="PTHR39639:SF1">
    <property type="entry name" value="DUF262 DOMAIN-CONTAINING PROTEIN"/>
    <property type="match status" value="1"/>
</dbReference>
<dbReference type="OrthoDB" id="9787127at2"/>
<feature type="domain" description="GmrSD restriction endonucleases N-terminal" evidence="1">
    <location>
        <begin position="69"/>
        <end position="206"/>
    </location>
</feature>
<dbReference type="PANTHER" id="PTHR39639">
    <property type="entry name" value="CHROMOSOME 16, WHOLE GENOME SHOTGUN SEQUENCE"/>
    <property type="match status" value="1"/>
</dbReference>
<evidence type="ECO:0000259" key="1">
    <source>
        <dbReference type="Pfam" id="PF03235"/>
    </source>
</evidence>
<gene>
    <name evidence="2" type="ORF">D9V29_12425</name>
</gene>
<organism evidence="2 3">
    <name type="scientific">Mycetocola manganoxydans</name>
    <dbReference type="NCBI Taxonomy" id="699879"/>
    <lineage>
        <taxon>Bacteria</taxon>
        <taxon>Bacillati</taxon>
        <taxon>Actinomycetota</taxon>
        <taxon>Actinomycetes</taxon>
        <taxon>Micrococcales</taxon>
        <taxon>Microbacteriaceae</taxon>
        <taxon>Mycetocola</taxon>
    </lineage>
</organism>
<dbReference type="InterPro" id="IPR004919">
    <property type="entry name" value="GmrSD_N"/>
</dbReference>
<evidence type="ECO:0000313" key="2">
    <source>
        <dbReference type="EMBL" id="RLP69057.1"/>
    </source>
</evidence>
<proteinExistence type="predicted"/>
<comment type="caution">
    <text evidence="2">The sequence shown here is derived from an EMBL/GenBank/DDBJ whole genome shotgun (WGS) entry which is preliminary data.</text>
</comment>
<dbReference type="AlphaFoldDB" id="A0A3L6ZMD9"/>
<protein>
    <submittedName>
        <fullName evidence="2">DUF262 domain-containing protein</fullName>
    </submittedName>
</protein>
<dbReference type="Pfam" id="PF03235">
    <property type="entry name" value="GmrSD_N"/>
    <property type="match status" value="1"/>
</dbReference>
<keyword evidence="3" id="KW-1185">Reference proteome</keyword>
<accession>A0A3L6ZMD9</accession>